<comment type="caution">
    <text evidence="3">The sequence shown here is derived from an EMBL/GenBank/DDBJ whole genome shotgun (WGS) entry which is preliminary data.</text>
</comment>
<dbReference type="PANTHER" id="PTHR35046">
    <property type="entry name" value="ZINC KNUCKLE (CCHC-TYPE) FAMILY PROTEIN"/>
    <property type="match status" value="1"/>
</dbReference>
<keyword evidence="4" id="KW-1185">Reference proteome</keyword>
<feature type="domain" description="Retrotransposon gag" evidence="2">
    <location>
        <begin position="226"/>
        <end position="324"/>
    </location>
</feature>
<dbReference type="Proteomes" id="UP000257109">
    <property type="component" value="Unassembled WGS sequence"/>
</dbReference>
<feature type="region of interest" description="Disordered" evidence="1">
    <location>
        <begin position="358"/>
        <end position="387"/>
    </location>
</feature>
<dbReference type="EMBL" id="QJKJ01002344">
    <property type="protein sequence ID" value="RDY03257.1"/>
    <property type="molecule type" value="Genomic_DNA"/>
</dbReference>
<dbReference type="AlphaFoldDB" id="A0A371HKE8"/>
<feature type="region of interest" description="Disordered" evidence="1">
    <location>
        <begin position="1"/>
        <end position="21"/>
    </location>
</feature>
<feature type="compositionally biased region" description="Basic and acidic residues" evidence="1">
    <location>
        <begin position="136"/>
        <end position="157"/>
    </location>
</feature>
<name>A0A371HKE8_MUCPR</name>
<dbReference type="Pfam" id="PF03732">
    <property type="entry name" value="Retrotrans_gag"/>
    <property type="match status" value="1"/>
</dbReference>
<evidence type="ECO:0000256" key="1">
    <source>
        <dbReference type="SAM" id="MobiDB-lite"/>
    </source>
</evidence>
<dbReference type="InterPro" id="IPR005162">
    <property type="entry name" value="Retrotrans_gag_dom"/>
</dbReference>
<evidence type="ECO:0000313" key="3">
    <source>
        <dbReference type="EMBL" id="RDY03257.1"/>
    </source>
</evidence>
<feature type="compositionally biased region" description="Basic and acidic residues" evidence="1">
    <location>
        <begin position="365"/>
        <end position="377"/>
    </location>
</feature>
<reference evidence="3" key="1">
    <citation type="submission" date="2018-05" db="EMBL/GenBank/DDBJ databases">
        <title>Draft genome of Mucuna pruriens seed.</title>
        <authorList>
            <person name="Nnadi N.E."/>
            <person name="Vos R."/>
            <person name="Hasami M.H."/>
            <person name="Devisetty U.K."/>
            <person name="Aguiy J.C."/>
        </authorList>
    </citation>
    <scope>NUCLEOTIDE SEQUENCE [LARGE SCALE GENOMIC DNA]</scope>
    <source>
        <strain evidence="3">JCA_2017</strain>
    </source>
</reference>
<feature type="region of interest" description="Disordered" evidence="1">
    <location>
        <begin position="134"/>
        <end position="183"/>
    </location>
</feature>
<evidence type="ECO:0000259" key="2">
    <source>
        <dbReference type="Pfam" id="PF03732"/>
    </source>
</evidence>
<sequence>MGGHIQEGENEIGTPTLEGPMTRGRLKRIQEKVHQELAMLKGQEKALDELILCLRDLLAFRACILRGVLVAGFKYKTHQIKEIHGALGELQEGNFSPKSKFMMSYVRELKEKLDKVGKGLDLVQRDTQSVNSKVDVLSREKDERPKVMSMHESEGSFKGENLSGNGRSSRYGKRGEKPRDEELETSKCKIPPFLGNCKPEVYVDWELKVEQILGCFNLHGRRVVRLVTLEFSDYVLVWWTQVLEDIRRGEKDPCEDWVALKRLMRKRFVPPSYTKDLHNKLQRIYQGSRSVEEDHKKMEMDLMKAQIRESEEAILAQFLHGLNRKIQDVMELALGELVYQAIKVEMKIRRRGASKETYVGTSGWKGKDREKERAKREKSLRRGMNPL</sequence>
<feature type="non-terminal residue" evidence="3">
    <location>
        <position position="387"/>
    </location>
</feature>
<organism evidence="3 4">
    <name type="scientific">Mucuna pruriens</name>
    <name type="common">Velvet bean</name>
    <name type="synonym">Dolichos pruriens</name>
    <dbReference type="NCBI Taxonomy" id="157652"/>
    <lineage>
        <taxon>Eukaryota</taxon>
        <taxon>Viridiplantae</taxon>
        <taxon>Streptophyta</taxon>
        <taxon>Embryophyta</taxon>
        <taxon>Tracheophyta</taxon>
        <taxon>Spermatophyta</taxon>
        <taxon>Magnoliopsida</taxon>
        <taxon>eudicotyledons</taxon>
        <taxon>Gunneridae</taxon>
        <taxon>Pentapetalae</taxon>
        <taxon>rosids</taxon>
        <taxon>fabids</taxon>
        <taxon>Fabales</taxon>
        <taxon>Fabaceae</taxon>
        <taxon>Papilionoideae</taxon>
        <taxon>50 kb inversion clade</taxon>
        <taxon>NPAAA clade</taxon>
        <taxon>indigoferoid/millettioid clade</taxon>
        <taxon>Phaseoleae</taxon>
        <taxon>Mucuna</taxon>
    </lineage>
</organism>
<feature type="compositionally biased region" description="Basic and acidic residues" evidence="1">
    <location>
        <begin position="173"/>
        <end position="183"/>
    </location>
</feature>
<evidence type="ECO:0000313" key="4">
    <source>
        <dbReference type="Proteomes" id="UP000257109"/>
    </source>
</evidence>
<protein>
    <recommendedName>
        <fullName evidence="2">Retrotransposon gag domain-containing protein</fullName>
    </recommendedName>
</protein>
<dbReference type="OrthoDB" id="1731207at2759"/>
<gene>
    <name evidence="3" type="ORF">CR513_13175</name>
</gene>
<proteinExistence type="predicted"/>
<dbReference type="PANTHER" id="PTHR35046:SF9">
    <property type="entry name" value="RNA-DIRECTED DNA POLYMERASE"/>
    <property type="match status" value="1"/>
</dbReference>
<accession>A0A371HKE8</accession>